<dbReference type="Proteomes" id="UP000027135">
    <property type="component" value="Unassembled WGS sequence"/>
</dbReference>
<organism evidence="1 2">
    <name type="scientific">Zootermopsis nevadensis</name>
    <name type="common">Dampwood termite</name>
    <dbReference type="NCBI Taxonomy" id="136037"/>
    <lineage>
        <taxon>Eukaryota</taxon>
        <taxon>Metazoa</taxon>
        <taxon>Ecdysozoa</taxon>
        <taxon>Arthropoda</taxon>
        <taxon>Hexapoda</taxon>
        <taxon>Insecta</taxon>
        <taxon>Pterygota</taxon>
        <taxon>Neoptera</taxon>
        <taxon>Polyneoptera</taxon>
        <taxon>Dictyoptera</taxon>
        <taxon>Blattodea</taxon>
        <taxon>Blattoidea</taxon>
        <taxon>Termitoidae</taxon>
        <taxon>Termopsidae</taxon>
        <taxon>Zootermopsis</taxon>
    </lineage>
</organism>
<dbReference type="EMBL" id="KK852854">
    <property type="protein sequence ID" value="KDR14957.1"/>
    <property type="molecule type" value="Genomic_DNA"/>
</dbReference>
<evidence type="ECO:0000313" key="1">
    <source>
        <dbReference type="EMBL" id="KDR14957.1"/>
    </source>
</evidence>
<accession>A0A067R919</accession>
<sequence length="114" mass="13564">MAAIIGVRSPPLRKKIRSKTLFNSHIASQENKMSRFSEANNKVCRIILFLACANRMRHPLRTKTITLMKMLTKTQRKKMGKVFWWRRKIYEQTLNHITTTSYETLTFYVPCYLH</sequence>
<keyword evidence="2" id="KW-1185">Reference proteome</keyword>
<gene>
    <name evidence="1" type="ORF">L798_10648</name>
</gene>
<protein>
    <submittedName>
        <fullName evidence="1">Uncharacterized protein</fullName>
    </submittedName>
</protein>
<reference evidence="1 2" key="1">
    <citation type="journal article" date="2014" name="Nat. Commun.">
        <title>Molecular traces of alternative social organization in a termite genome.</title>
        <authorList>
            <person name="Terrapon N."/>
            <person name="Li C."/>
            <person name="Robertson H.M."/>
            <person name="Ji L."/>
            <person name="Meng X."/>
            <person name="Booth W."/>
            <person name="Chen Z."/>
            <person name="Childers C.P."/>
            <person name="Glastad K.M."/>
            <person name="Gokhale K."/>
            <person name="Gowin J."/>
            <person name="Gronenberg W."/>
            <person name="Hermansen R.A."/>
            <person name="Hu H."/>
            <person name="Hunt B.G."/>
            <person name="Huylmans A.K."/>
            <person name="Khalil S.M."/>
            <person name="Mitchell R.D."/>
            <person name="Munoz-Torres M.C."/>
            <person name="Mustard J.A."/>
            <person name="Pan H."/>
            <person name="Reese J.T."/>
            <person name="Scharf M.E."/>
            <person name="Sun F."/>
            <person name="Vogel H."/>
            <person name="Xiao J."/>
            <person name="Yang W."/>
            <person name="Yang Z."/>
            <person name="Yang Z."/>
            <person name="Zhou J."/>
            <person name="Zhu J."/>
            <person name="Brent C.S."/>
            <person name="Elsik C.G."/>
            <person name="Goodisman M.A."/>
            <person name="Liberles D.A."/>
            <person name="Roe R.M."/>
            <person name="Vargo E.L."/>
            <person name="Vilcinskas A."/>
            <person name="Wang J."/>
            <person name="Bornberg-Bauer E."/>
            <person name="Korb J."/>
            <person name="Zhang G."/>
            <person name="Liebig J."/>
        </authorList>
    </citation>
    <scope>NUCLEOTIDE SEQUENCE [LARGE SCALE GENOMIC DNA]</scope>
    <source>
        <tissue evidence="1">Whole organism</tissue>
    </source>
</reference>
<proteinExistence type="predicted"/>
<dbReference type="AlphaFoldDB" id="A0A067R919"/>
<dbReference type="InParanoid" id="A0A067R919"/>
<name>A0A067R919_ZOONE</name>
<evidence type="ECO:0000313" key="2">
    <source>
        <dbReference type="Proteomes" id="UP000027135"/>
    </source>
</evidence>